<dbReference type="Pfam" id="PF03772">
    <property type="entry name" value="Competence"/>
    <property type="match status" value="1"/>
</dbReference>
<keyword evidence="3 6" id="KW-0812">Transmembrane</keyword>
<protein>
    <submittedName>
        <fullName evidence="8">ComEC/Rec2 family competence protein</fullName>
    </submittedName>
</protein>
<evidence type="ECO:0000256" key="6">
    <source>
        <dbReference type="SAM" id="Phobius"/>
    </source>
</evidence>
<feature type="transmembrane region" description="Helical" evidence="6">
    <location>
        <begin position="58"/>
        <end position="76"/>
    </location>
</feature>
<dbReference type="SMART" id="SM00849">
    <property type="entry name" value="Lactamase_B"/>
    <property type="match status" value="1"/>
</dbReference>
<dbReference type="SUPFAM" id="SSF56281">
    <property type="entry name" value="Metallo-hydrolase/oxidoreductase"/>
    <property type="match status" value="1"/>
</dbReference>
<evidence type="ECO:0000256" key="5">
    <source>
        <dbReference type="ARBA" id="ARBA00023136"/>
    </source>
</evidence>
<proteinExistence type="predicted"/>
<keyword evidence="9" id="KW-1185">Reference proteome</keyword>
<dbReference type="InterPro" id="IPR052159">
    <property type="entry name" value="Competence_DNA_uptake"/>
</dbReference>
<evidence type="ECO:0000256" key="3">
    <source>
        <dbReference type="ARBA" id="ARBA00022692"/>
    </source>
</evidence>
<dbReference type="InterPro" id="IPR036866">
    <property type="entry name" value="RibonucZ/Hydroxyglut_hydro"/>
</dbReference>
<organism evidence="8 9">
    <name type="scientific">Raoultibacter massiliensis</name>
    <dbReference type="NCBI Taxonomy" id="1852371"/>
    <lineage>
        <taxon>Bacteria</taxon>
        <taxon>Bacillati</taxon>
        <taxon>Actinomycetota</taxon>
        <taxon>Coriobacteriia</taxon>
        <taxon>Eggerthellales</taxon>
        <taxon>Eggerthellaceae</taxon>
        <taxon>Raoultibacter</taxon>
    </lineage>
</organism>
<feature type="transmembrane region" description="Helical" evidence="6">
    <location>
        <begin position="511"/>
        <end position="531"/>
    </location>
</feature>
<evidence type="ECO:0000313" key="9">
    <source>
        <dbReference type="Proteomes" id="UP001487305"/>
    </source>
</evidence>
<evidence type="ECO:0000259" key="7">
    <source>
        <dbReference type="SMART" id="SM00849"/>
    </source>
</evidence>
<feature type="transmembrane region" description="Helical" evidence="6">
    <location>
        <begin position="358"/>
        <end position="375"/>
    </location>
</feature>
<reference evidence="8 9" key="1">
    <citation type="submission" date="2024-04" db="EMBL/GenBank/DDBJ databases">
        <title>Human intestinal bacterial collection.</title>
        <authorList>
            <person name="Pauvert C."/>
            <person name="Hitch T.C.A."/>
            <person name="Clavel T."/>
        </authorList>
    </citation>
    <scope>NUCLEOTIDE SEQUENCE [LARGE SCALE GENOMIC DNA]</scope>
    <source>
        <strain evidence="8 9">CLA-KB-H42</strain>
    </source>
</reference>
<dbReference type="Proteomes" id="UP001487305">
    <property type="component" value="Unassembled WGS sequence"/>
</dbReference>
<comment type="subcellular location">
    <subcellularLocation>
        <location evidence="1">Cell membrane</location>
        <topology evidence="1">Multi-pass membrane protein</topology>
    </subcellularLocation>
</comment>
<feature type="transmembrane region" description="Helical" evidence="6">
    <location>
        <begin position="335"/>
        <end position="352"/>
    </location>
</feature>
<dbReference type="NCBIfam" id="TIGR00360">
    <property type="entry name" value="ComEC_N-term"/>
    <property type="match status" value="1"/>
</dbReference>
<evidence type="ECO:0000313" key="8">
    <source>
        <dbReference type="EMBL" id="MEQ3362604.1"/>
    </source>
</evidence>
<accession>A0ABV1JBZ0</accession>
<feature type="transmembrane region" description="Helical" evidence="6">
    <location>
        <begin position="421"/>
        <end position="444"/>
    </location>
</feature>
<evidence type="ECO:0000256" key="4">
    <source>
        <dbReference type="ARBA" id="ARBA00022989"/>
    </source>
</evidence>
<name>A0ABV1JBZ0_9ACTN</name>
<keyword evidence="4 6" id="KW-1133">Transmembrane helix</keyword>
<evidence type="ECO:0000256" key="1">
    <source>
        <dbReference type="ARBA" id="ARBA00004651"/>
    </source>
</evidence>
<keyword evidence="5 6" id="KW-0472">Membrane</keyword>
<dbReference type="RefSeq" id="WP_349227310.1">
    <property type="nucleotide sequence ID" value="NZ_JBBNOP010000004.1"/>
</dbReference>
<dbReference type="InterPro" id="IPR001279">
    <property type="entry name" value="Metallo-B-lactamas"/>
</dbReference>
<dbReference type="PANTHER" id="PTHR30619">
    <property type="entry name" value="DNA INTERNALIZATION/COMPETENCE PROTEIN COMEC/REC2"/>
    <property type="match status" value="1"/>
</dbReference>
<dbReference type="Gene3D" id="3.60.15.10">
    <property type="entry name" value="Ribonuclease Z/Hydroxyacylglutathione hydrolase-like"/>
    <property type="match status" value="1"/>
</dbReference>
<feature type="transmembrane region" description="Helical" evidence="6">
    <location>
        <begin position="451"/>
        <end position="472"/>
    </location>
</feature>
<feature type="transmembrane region" description="Helical" evidence="6">
    <location>
        <begin position="259"/>
        <end position="281"/>
    </location>
</feature>
<feature type="transmembrane region" description="Helical" evidence="6">
    <location>
        <begin position="484"/>
        <end position="504"/>
    </location>
</feature>
<dbReference type="InterPro" id="IPR035681">
    <property type="entry name" value="ComA-like_MBL"/>
</dbReference>
<feature type="transmembrane region" description="Helical" evidence="6">
    <location>
        <begin position="387"/>
        <end position="409"/>
    </location>
</feature>
<sequence length="792" mass="81114">MGFEAKGAAVSRGGRAADRRAIRPSFPPTVPLAVSWWAAAAVAFESSGILAGTFRCGAVCAALVCSAGALAAFAFARDRACIKTALLVVVGCSLGVAGGLLRATTFDEQREAVLSMPSGTYMLSMAADARSGDFGPTCFADLRLPSGATAKVSLRYPSDCGMLRYGCSFEANVRFSEFSETSAAYYRRQGAVAVATAIDLARVEMGGIRGSLVALRERAIALFDGYEGRGAAFLRAILLGDRSALDDDGFYRDVKAIGLAHVVAVSGAHLSIVSALIGLALKAMRVPRAAAVPLQVLFVVGYLVCTAMPVSGVRAAFMTAVALGSFYARRRASGIGALALCVCCVLCISAEASVSISFALSVLATAGIVVFGGLARTWCLAATGGRFSVLCESMALTSSSGIFTMPLAASTFAQLPVMAPLANLCAMPFFALFCGGGLAVVALCEAAPEAFGWMLDALVLAAQGFCEGLGLLADAPLASVPCDVSLACALAISAGAASVVWAKWPQPSRRSAAVGASAAVLALVLAAYPALTYRETEIIMLDVGQGDAIVVRSGGATVLVDTGNQDAKLLEALARNKVYSLDAVVISHPDDDHCSSLAALDGTVGVGAVYVAEDLLDCTCASCSKLRGAAAALVGGDRVSGLAVGDALHVGSIDLTVAWPDAFADDGGNSDSLCLLMTCGFNDDGTGWTGLLCGDAEDEQLDAMIAAGRLGKVDLYKVGHHGSKEALDEQTASVLSPAISLVSVGEGNRYGHPAPQVLSALEGVESSVYRTDQVGDVVCRMTPDALEVATLR</sequence>
<dbReference type="InterPro" id="IPR004477">
    <property type="entry name" value="ComEC_N"/>
</dbReference>
<comment type="caution">
    <text evidence="8">The sequence shown here is derived from an EMBL/GenBank/DDBJ whole genome shotgun (WGS) entry which is preliminary data.</text>
</comment>
<feature type="domain" description="Metallo-beta-lactamase" evidence="7">
    <location>
        <begin position="545"/>
        <end position="746"/>
    </location>
</feature>
<keyword evidence="2" id="KW-1003">Cell membrane</keyword>
<dbReference type="Pfam" id="PF00753">
    <property type="entry name" value="Lactamase_B"/>
    <property type="match status" value="1"/>
</dbReference>
<feature type="transmembrane region" description="Helical" evidence="6">
    <location>
        <begin position="301"/>
        <end position="323"/>
    </location>
</feature>
<dbReference type="PANTHER" id="PTHR30619:SF1">
    <property type="entry name" value="RECOMBINATION PROTEIN 2"/>
    <property type="match status" value="1"/>
</dbReference>
<gene>
    <name evidence="8" type="ORF">AAA083_06415</name>
</gene>
<evidence type="ECO:0000256" key="2">
    <source>
        <dbReference type="ARBA" id="ARBA00022475"/>
    </source>
</evidence>
<dbReference type="CDD" id="cd07731">
    <property type="entry name" value="ComA-like_MBL-fold"/>
    <property type="match status" value="1"/>
</dbReference>
<dbReference type="EMBL" id="JBBNOP010000004">
    <property type="protein sequence ID" value="MEQ3362604.1"/>
    <property type="molecule type" value="Genomic_DNA"/>
</dbReference>